<feature type="region of interest" description="Disordered" evidence="1">
    <location>
        <begin position="245"/>
        <end position="283"/>
    </location>
</feature>
<evidence type="ECO:0000313" key="3">
    <source>
        <dbReference type="Proteomes" id="UP000800092"/>
    </source>
</evidence>
<feature type="region of interest" description="Disordered" evidence="1">
    <location>
        <begin position="63"/>
        <end position="98"/>
    </location>
</feature>
<protein>
    <recommendedName>
        <fullName evidence="4">RRM domain-containing protein</fullName>
    </recommendedName>
</protein>
<dbReference type="OrthoDB" id="336240at2759"/>
<dbReference type="InterPro" id="IPR035979">
    <property type="entry name" value="RBD_domain_sf"/>
</dbReference>
<feature type="compositionally biased region" description="Polar residues" evidence="1">
    <location>
        <begin position="247"/>
        <end position="256"/>
    </location>
</feature>
<gene>
    <name evidence="2" type="ORF">EV356DRAFT_520312</name>
</gene>
<keyword evidence="3" id="KW-1185">Reference proteome</keyword>
<feature type="compositionally biased region" description="Polar residues" evidence="1">
    <location>
        <begin position="303"/>
        <end position="320"/>
    </location>
</feature>
<evidence type="ECO:0000313" key="2">
    <source>
        <dbReference type="EMBL" id="KAF2237790.1"/>
    </source>
</evidence>
<proteinExistence type="predicted"/>
<dbReference type="EMBL" id="ML991778">
    <property type="protein sequence ID" value="KAF2237790.1"/>
    <property type="molecule type" value="Genomic_DNA"/>
</dbReference>
<dbReference type="Gene3D" id="3.30.70.330">
    <property type="match status" value="1"/>
</dbReference>
<feature type="region of interest" description="Disordered" evidence="1">
    <location>
        <begin position="414"/>
        <end position="447"/>
    </location>
</feature>
<dbReference type="SUPFAM" id="SSF54928">
    <property type="entry name" value="RNA-binding domain, RBD"/>
    <property type="match status" value="1"/>
</dbReference>
<name>A0A6A6HK01_VIRVR</name>
<evidence type="ECO:0000256" key="1">
    <source>
        <dbReference type="SAM" id="MobiDB-lite"/>
    </source>
</evidence>
<accession>A0A6A6HK01</accession>
<organism evidence="2 3">
    <name type="scientific">Viridothelium virens</name>
    <name type="common">Speckled blister lichen</name>
    <name type="synonym">Trypethelium virens</name>
    <dbReference type="NCBI Taxonomy" id="1048519"/>
    <lineage>
        <taxon>Eukaryota</taxon>
        <taxon>Fungi</taxon>
        <taxon>Dikarya</taxon>
        <taxon>Ascomycota</taxon>
        <taxon>Pezizomycotina</taxon>
        <taxon>Dothideomycetes</taxon>
        <taxon>Dothideomycetes incertae sedis</taxon>
        <taxon>Trypetheliales</taxon>
        <taxon>Trypetheliaceae</taxon>
        <taxon>Viridothelium</taxon>
    </lineage>
</organism>
<reference evidence="2" key="1">
    <citation type="journal article" date="2020" name="Stud. Mycol.">
        <title>101 Dothideomycetes genomes: a test case for predicting lifestyles and emergence of pathogens.</title>
        <authorList>
            <person name="Haridas S."/>
            <person name="Albert R."/>
            <person name="Binder M."/>
            <person name="Bloem J."/>
            <person name="Labutti K."/>
            <person name="Salamov A."/>
            <person name="Andreopoulos B."/>
            <person name="Baker S."/>
            <person name="Barry K."/>
            <person name="Bills G."/>
            <person name="Bluhm B."/>
            <person name="Cannon C."/>
            <person name="Castanera R."/>
            <person name="Culley D."/>
            <person name="Daum C."/>
            <person name="Ezra D."/>
            <person name="Gonzalez J."/>
            <person name="Henrissat B."/>
            <person name="Kuo A."/>
            <person name="Liang C."/>
            <person name="Lipzen A."/>
            <person name="Lutzoni F."/>
            <person name="Magnuson J."/>
            <person name="Mondo S."/>
            <person name="Nolan M."/>
            <person name="Ohm R."/>
            <person name="Pangilinan J."/>
            <person name="Park H.-J."/>
            <person name="Ramirez L."/>
            <person name="Alfaro M."/>
            <person name="Sun H."/>
            <person name="Tritt A."/>
            <person name="Yoshinaga Y."/>
            <person name="Zwiers L.-H."/>
            <person name="Turgeon B."/>
            <person name="Goodwin S."/>
            <person name="Spatafora J."/>
            <person name="Crous P."/>
            <person name="Grigoriev I."/>
        </authorList>
    </citation>
    <scope>NUCLEOTIDE SEQUENCE</scope>
    <source>
        <strain evidence="2">Tuck. ex Michener</strain>
    </source>
</reference>
<feature type="compositionally biased region" description="Polar residues" evidence="1">
    <location>
        <begin position="339"/>
        <end position="370"/>
    </location>
</feature>
<dbReference type="Proteomes" id="UP000800092">
    <property type="component" value="Unassembled WGS sequence"/>
</dbReference>
<feature type="compositionally biased region" description="Polar residues" evidence="1">
    <location>
        <begin position="415"/>
        <end position="447"/>
    </location>
</feature>
<feature type="region of interest" description="Disordered" evidence="1">
    <location>
        <begin position="296"/>
        <end position="402"/>
    </location>
</feature>
<sequence>MEVPTDVASFRIDGGSPSDRRRFFSDSSVVSIWTPPDTTNVNGEIQGGIQSADLARAAFFYEQPQAGTPTRPATPSSGLTAEVEQHLPPSSDPTSNRTKHRDWVLGAADCGSCTSTPAYLLAPCGHTICANHHKSIPAPILEHLYCVEAVCGNCWKRTVSGILLSDASHLSAPTKSQLELATSTSQGFLNLADRAANSKAQKECPSKSVSFNLPLKISRRQSKPPTEPSPLTSLFHSLEKSHFGLEPTQSSMTSPAATAGARPESLESSSSQPFLVQEPSPRKPWFSNQVAMFEPVGPRRSSEGSTAMITQTSQSPQQSHLGHVSHSKSTPNMAELGNCPSTTSMRGTSMWNNQSTSYNLTPRITPSPITESPDEDVFPQPSESTSSQHKGKAKATDFPSPDIIDEINARIPQLSIRQGSFSSESPLTTSRRNSSAFTTPNNDVGRQKSYTGAALNTVPFSGEVEQSITPTPQDKARAEKRRLVDLIKSGVLTPDDDRSSHMAVVPRQRDQNTSNAVQFTPTFVDLAYHVSTTESTDFFEHLQKSGGQLSLNDAFNLIPFVEKARMAKPKNWGVIRITNIPYGTTKPEIVAFVGRNARLVQQPQGSPWFAIHIIMERSTAKTMDCYVEFETHKDADHAVDRFKRQCANHRHPRIGDRHVDVTISSQAALMKEVFPRAKCVRWEGQDPHIYESTEPYNSGFKGFTTSEEMVVTIKHAETPQRSPFSHKCYQRTYESMITLLYKFPWWSVQNYTLGERDRLHHATITLIKALYSHRFRHVPTNPQQLTLQLHQELVFAGLNCPGFSERQKYMILKTAVNHYEEAPGRDTWWGLTQYAPTWIFQTLGRREGVGEDMLTYFVRLLFDASTSTDFLSLAEHRSAVLAIQQGRASPFGKCEPEFDNDFDHTTMADAAHIEWATIESFLRRICPASRRSSGTSVAGLLPDH</sequence>
<feature type="compositionally biased region" description="Polar residues" evidence="1">
    <location>
        <begin position="65"/>
        <end position="79"/>
    </location>
</feature>
<evidence type="ECO:0008006" key="4">
    <source>
        <dbReference type="Google" id="ProtNLM"/>
    </source>
</evidence>
<dbReference type="InterPro" id="IPR012677">
    <property type="entry name" value="Nucleotide-bd_a/b_plait_sf"/>
</dbReference>
<dbReference type="GO" id="GO:0003676">
    <property type="term" value="F:nucleic acid binding"/>
    <property type="evidence" value="ECO:0007669"/>
    <property type="project" value="InterPro"/>
</dbReference>
<dbReference type="AlphaFoldDB" id="A0A6A6HK01"/>